<dbReference type="OrthoDB" id="9799991at2"/>
<name>A0A1J1LUC6_9CYAN</name>
<dbReference type="GO" id="GO:0005886">
    <property type="term" value="C:plasma membrane"/>
    <property type="evidence" value="ECO:0007669"/>
    <property type="project" value="TreeGrafter"/>
</dbReference>
<keyword evidence="1" id="KW-0812">Transmembrane</keyword>
<dbReference type="InterPro" id="IPR007436">
    <property type="entry name" value="DUF485"/>
</dbReference>
<accession>A0A1J1LUC6</accession>
<keyword evidence="3" id="KW-1185">Reference proteome</keyword>
<evidence type="ECO:0000313" key="3">
    <source>
        <dbReference type="Proteomes" id="UP000184315"/>
    </source>
</evidence>
<dbReference type="Proteomes" id="UP000184315">
    <property type="component" value="Unassembled WGS sequence"/>
</dbReference>
<dbReference type="PANTHER" id="PTHR38598">
    <property type="entry name" value="INNER MEMBRANE PROTEIN YJCH"/>
    <property type="match status" value="1"/>
</dbReference>
<dbReference type="PANTHER" id="PTHR38598:SF1">
    <property type="entry name" value="INNER MEMBRANE PROTEIN YJCH"/>
    <property type="match status" value="1"/>
</dbReference>
<dbReference type="RefSeq" id="WP_072717132.1">
    <property type="nucleotide sequence ID" value="NZ_LN889764.1"/>
</dbReference>
<proteinExistence type="predicted"/>
<sequence>MDDRDKILTQLAEERWRVSLALTLAMMFIYFGFILLVAFNKSLMGSLIIPGLSWGILLGALVIISAWVLIYLYVRWTNNYYDRKIEDIVKD</sequence>
<dbReference type="Pfam" id="PF04341">
    <property type="entry name" value="DUF485"/>
    <property type="match status" value="1"/>
</dbReference>
<keyword evidence="1" id="KW-1133">Transmembrane helix</keyword>
<feature type="transmembrane region" description="Helical" evidence="1">
    <location>
        <begin position="51"/>
        <end position="74"/>
    </location>
</feature>
<evidence type="ECO:0008006" key="4">
    <source>
        <dbReference type="Google" id="ProtNLM"/>
    </source>
</evidence>
<gene>
    <name evidence="2" type="ORF">PL921480117</name>
</gene>
<dbReference type="InterPro" id="IPR052959">
    <property type="entry name" value="Inner_membrane_assoc"/>
</dbReference>
<keyword evidence="1" id="KW-0472">Membrane</keyword>
<dbReference type="STRING" id="671072.PL921480117"/>
<reference evidence="3" key="1">
    <citation type="submission" date="2015-10" db="EMBL/GenBank/DDBJ databases">
        <authorList>
            <person name="Regsiter A."/>
            <person name="william w."/>
        </authorList>
    </citation>
    <scope>NUCLEOTIDE SEQUENCE [LARGE SCALE GENOMIC DNA]</scope>
</reference>
<feature type="transmembrane region" description="Helical" evidence="1">
    <location>
        <begin position="20"/>
        <end position="39"/>
    </location>
</feature>
<dbReference type="AlphaFoldDB" id="A0A1J1LUC6"/>
<dbReference type="EMBL" id="CZDF01000188">
    <property type="protein sequence ID" value="CUR36007.1"/>
    <property type="molecule type" value="Genomic_DNA"/>
</dbReference>
<protein>
    <recommendedName>
        <fullName evidence="4">DUF485 domain-containing protein</fullName>
    </recommendedName>
</protein>
<organism evidence="2 3">
    <name type="scientific">Planktothrix tepida PCC 9214</name>
    <dbReference type="NCBI Taxonomy" id="671072"/>
    <lineage>
        <taxon>Bacteria</taxon>
        <taxon>Bacillati</taxon>
        <taxon>Cyanobacteriota</taxon>
        <taxon>Cyanophyceae</taxon>
        <taxon>Oscillatoriophycideae</taxon>
        <taxon>Oscillatoriales</taxon>
        <taxon>Microcoleaceae</taxon>
        <taxon>Planktothrix</taxon>
    </lineage>
</organism>
<evidence type="ECO:0000256" key="1">
    <source>
        <dbReference type="SAM" id="Phobius"/>
    </source>
</evidence>
<evidence type="ECO:0000313" key="2">
    <source>
        <dbReference type="EMBL" id="CUR36007.1"/>
    </source>
</evidence>